<evidence type="ECO:0000256" key="4">
    <source>
        <dbReference type="PROSITE-ProRule" id="PRU00433"/>
    </source>
</evidence>
<evidence type="ECO:0000256" key="3">
    <source>
        <dbReference type="ARBA" id="ARBA00023004"/>
    </source>
</evidence>
<dbReference type="EMBL" id="QHKM01000001">
    <property type="protein sequence ID" value="RAK69478.1"/>
    <property type="molecule type" value="Genomic_DNA"/>
</dbReference>
<feature type="domain" description="Cytochrome c" evidence="5">
    <location>
        <begin position="72"/>
        <end position="163"/>
    </location>
</feature>
<protein>
    <recommendedName>
        <fullName evidence="5">Cytochrome c domain-containing protein</fullName>
    </recommendedName>
</protein>
<gene>
    <name evidence="6" type="ORF">DLM85_01025</name>
</gene>
<dbReference type="GO" id="GO:0046872">
    <property type="term" value="F:metal ion binding"/>
    <property type="evidence" value="ECO:0007669"/>
    <property type="project" value="UniProtKB-KW"/>
</dbReference>
<dbReference type="Gene3D" id="1.10.760.10">
    <property type="entry name" value="Cytochrome c-like domain"/>
    <property type="match status" value="1"/>
</dbReference>
<sequence>MSRNALTLVFPAAVALLVCSLVVLFLTATGLEPGPRWTTEPEQAEAGGCGVIDKPVVKPDSLQLNQLGITPSDLAAGDALFKSNCAQCHAVNDVVVGPALAGLDKRRPMPWIIKWVKNSSKVIASGDEYAVKIFNQYQKQQMPSFALSDEEIGQIITYVRSQQGTAGPAMYAPQAVAAN</sequence>
<keyword evidence="2 4" id="KW-0479">Metal-binding</keyword>
<dbReference type="OrthoDB" id="2827525at2"/>
<evidence type="ECO:0000256" key="2">
    <source>
        <dbReference type="ARBA" id="ARBA00022723"/>
    </source>
</evidence>
<dbReference type="InterPro" id="IPR036909">
    <property type="entry name" value="Cyt_c-like_dom_sf"/>
</dbReference>
<evidence type="ECO:0000259" key="5">
    <source>
        <dbReference type="PROSITE" id="PS51007"/>
    </source>
</evidence>
<evidence type="ECO:0000313" key="6">
    <source>
        <dbReference type="EMBL" id="RAK69478.1"/>
    </source>
</evidence>
<name>A0A328BWL2_9BACT</name>
<dbReference type="Proteomes" id="UP000248553">
    <property type="component" value="Unassembled WGS sequence"/>
</dbReference>
<evidence type="ECO:0000256" key="1">
    <source>
        <dbReference type="ARBA" id="ARBA00022617"/>
    </source>
</evidence>
<comment type="caution">
    <text evidence="6">The sequence shown here is derived from an EMBL/GenBank/DDBJ whole genome shotgun (WGS) entry which is preliminary data.</text>
</comment>
<dbReference type="PROSITE" id="PS51007">
    <property type="entry name" value="CYTC"/>
    <property type="match status" value="1"/>
</dbReference>
<dbReference type="GO" id="GO:0009055">
    <property type="term" value="F:electron transfer activity"/>
    <property type="evidence" value="ECO:0007669"/>
    <property type="project" value="InterPro"/>
</dbReference>
<keyword evidence="7" id="KW-1185">Reference proteome</keyword>
<dbReference type="Pfam" id="PF00034">
    <property type="entry name" value="Cytochrom_C"/>
    <property type="match status" value="1"/>
</dbReference>
<accession>A0A328BWL2</accession>
<keyword evidence="3 4" id="KW-0408">Iron</keyword>
<dbReference type="AlphaFoldDB" id="A0A328BWL2"/>
<evidence type="ECO:0000313" key="7">
    <source>
        <dbReference type="Proteomes" id="UP000248553"/>
    </source>
</evidence>
<organism evidence="6 7">
    <name type="scientific">Hymenobacter edaphi</name>
    <dbReference type="NCBI Taxonomy" id="2211146"/>
    <lineage>
        <taxon>Bacteria</taxon>
        <taxon>Pseudomonadati</taxon>
        <taxon>Bacteroidota</taxon>
        <taxon>Cytophagia</taxon>
        <taxon>Cytophagales</taxon>
        <taxon>Hymenobacteraceae</taxon>
        <taxon>Hymenobacter</taxon>
    </lineage>
</organism>
<proteinExistence type="predicted"/>
<keyword evidence="1 4" id="KW-0349">Heme</keyword>
<dbReference type="SUPFAM" id="SSF46626">
    <property type="entry name" value="Cytochrome c"/>
    <property type="match status" value="1"/>
</dbReference>
<dbReference type="GO" id="GO:0020037">
    <property type="term" value="F:heme binding"/>
    <property type="evidence" value="ECO:0007669"/>
    <property type="project" value="InterPro"/>
</dbReference>
<reference evidence="7" key="1">
    <citation type="submission" date="2018-05" db="EMBL/GenBank/DDBJ databases">
        <authorList>
            <person name="Nie L."/>
        </authorList>
    </citation>
    <scope>NUCLEOTIDE SEQUENCE [LARGE SCALE GENOMIC DNA]</scope>
    <source>
        <strain evidence="7">NL</strain>
    </source>
</reference>
<dbReference type="InterPro" id="IPR009056">
    <property type="entry name" value="Cyt_c-like_dom"/>
</dbReference>